<feature type="region of interest" description="Disordered" evidence="1">
    <location>
        <begin position="218"/>
        <end position="431"/>
    </location>
</feature>
<protein>
    <submittedName>
        <fullName evidence="3">Uncharacterized protein</fullName>
    </submittedName>
</protein>
<feature type="compositionally biased region" description="Polar residues" evidence="1">
    <location>
        <begin position="361"/>
        <end position="370"/>
    </location>
</feature>
<feature type="compositionally biased region" description="Basic and acidic residues" evidence="1">
    <location>
        <begin position="507"/>
        <end position="534"/>
    </location>
</feature>
<feature type="region of interest" description="Disordered" evidence="1">
    <location>
        <begin position="161"/>
        <end position="204"/>
    </location>
</feature>
<feature type="compositionally biased region" description="Acidic residues" evidence="1">
    <location>
        <begin position="388"/>
        <end position="397"/>
    </location>
</feature>
<keyword evidence="2" id="KW-1133">Transmembrane helix</keyword>
<gene>
    <name evidence="3" type="ORF">Vbra_12342</name>
</gene>
<feature type="compositionally biased region" description="Basic and acidic residues" evidence="1">
    <location>
        <begin position="460"/>
        <end position="479"/>
    </location>
</feature>
<dbReference type="Proteomes" id="UP000041254">
    <property type="component" value="Unassembled WGS sequence"/>
</dbReference>
<sequence length="578" mass="61073">MTAMKSASAAKKQSSHGQSRWRFAAAMVAASALLVIGLVTLPMMTVHEEEPARRRLGIFSGLLPRNFLNSIRNVVSFGNWGADVGRNRVERATSVGVGNSNNFIGVGANQQERSFQTDVLAGPASVSAGASEELGSADVSGGVGVGSGALGLSALGSSILPGIATPRGRRSRASSRSTGRGLQADEAAEAAGPTPAASEDYYGDAPDRDIMEAALDEANAAEPAEEDSESAEAAKPAEEGDASEGEEILEGRPPGPYRDPSAGTPMFPDQPEGDLPLPPAAHPEPASEAGEAAELPQASYSSQPRPRPSYYGDDEEHEQPAAHEPEAAPDASPEEAGEADLPDYTHQVTYELDQEARTIGRNRSNDTPISTGEWLTVEQQQQQQQAAEDGEAAEDAEGERAPRPRPRGRPEGDDSGPVKRSVDWAGGVIDNMRDRLQGLSTDIEKKILERDPDGQLFPLEFREETVEKKRAQREKERKGKGPPPPPPGRAGKGKGSMGKGKGKGSAAKREKDHVMDGEVKMASKAEAGHKKVEEGLLSAHAHATQASKWDRQMGGPRDSSSSSREGGKGPKSRNTQDS</sequence>
<feature type="transmembrane region" description="Helical" evidence="2">
    <location>
        <begin position="21"/>
        <end position="44"/>
    </location>
</feature>
<feature type="compositionally biased region" description="Low complexity" evidence="1">
    <location>
        <begin position="174"/>
        <end position="197"/>
    </location>
</feature>
<keyword evidence="4" id="KW-1185">Reference proteome</keyword>
<keyword evidence="2" id="KW-0812">Transmembrane</keyword>
<feature type="compositionally biased region" description="Acidic residues" evidence="1">
    <location>
        <begin position="239"/>
        <end position="248"/>
    </location>
</feature>
<keyword evidence="2" id="KW-0472">Membrane</keyword>
<reference evidence="3 4" key="1">
    <citation type="submission" date="2014-11" db="EMBL/GenBank/DDBJ databases">
        <authorList>
            <person name="Zhu J."/>
            <person name="Qi W."/>
            <person name="Song R."/>
        </authorList>
    </citation>
    <scope>NUCLEOTIDE SEQUENCE [LARGE SCALE GENOMIC DNA]</scope>
</reference>
<feature type="compositionally biased region" description="Basic and acidic residues" evidence="1">
    <location>
        <begin position="398"/>
        <end position="422"/>
    </location>
</feature>
<organism evidence="3 4">
    <name type="scientific">Vitrella brassicaformis (strain CCMP3155)</name>
    <dbReference type="NCBI Taxonomy" id="1169540"/>
    <lineage>
        <taxon>Eukaryota</taxon>
        <taxon>Sar</taxon>
        <taxon>Alveolata</taxon>
        <taxon>Colpodellida</taxon>
        <taxon>Vitrellaceae</taxon>
        <taxon>Vitrella</taxon>
    </lineage>
</organism>
<feature type="compositionally biased region" description="Basic and acidic residues" evidence="1">
    <location>
        <begin position="444"/>
        <end position="453"/>
    </location>
</feature>
<feature type="compositionally biased region" description="Low complexity" evidence="1">
    <location>
        <begin position="283"/>
        <end position="311"/>
    </location>
</feature>
<accession>A0A0G4ELC9</accession>
<feature type="compositionally biased region" description="Acidic residues" evidence="1">
    <location>
        <begin position="332"/>
        <end position="341"/>
    </location>
</feature>
<dbReference type="VEuPathDB" id="CryptoDB:Vbra_12342"/>
<feature type="region of interest" description="Disordered" evidence="1">
    <location>
        <begin position="444"/>
        <end position="578"/>
    </location>
</feature>
<dbReference type="InParanoid" id="A0A0G4ELC9"/>
<proteinExistence type="predicted"/>
<evidence type="ECO:0000256" key="1">
    <source>
        <dbReference type="SAM" id="MobiDB-lite"/>
    </source>
</evidence>
<dbReference type="AlphaFoldDB" id="A0A0G4ELC9"/>
<dbReference type="EMBL" id="CDMY01000255">
    <property type="protein sequence ID" value="CEL97757.1"/>
    <property type="molecule type" value="Genomic_DNA"/>
</dbReference>
<evidence type="ECO:0000256" key="2">
    <source>
        <dbReference type="SAM" id="Phobius"/>
    </source>
</evidence>
<name>A0A0G4ELC9_VITBC</name>
<evidence type="ECO:0000313" key="3">
    <source>
        <dbReference type="EMBL" id="CEL97757.1"/>
    </source>
</evidence>
<evidence type="ECO:0000313" key="4">
    <source>
        <dbReference type="Proteomes" id="UP000041254"/>
    </source>
</evidence>
<feature type="compositionally biased region" description="Low complexity" evidence="1">
    <location>
        <begin position="378"/>
        <end position="387"/>
    </location>
</feature>